<dbReference type="InterPro" id="IPR046335">
    <property type="entry name" value="LacI/GalR-like_sensor"/>
</dbReference>
<organism evidence="5 6">
    <name type="scientific">Glycomyces buryatensis</name>
    <dbReference type="NCBI Taxonomy" id="2570927"/>
    <lineage>
        <taxon>Bacteria</taxon>
        <taxon>Bacillati</taxon>
        <taxon>Actinomycetota</taxon>
        <taxon>Actinomycetes</taxon>
        <taxon>Glycomycetales</taxon>
        <taxon>Glycomycetaceae</taxon>
        <taxon>Glycomyces</taxon>
    </lineage>
</organism>
<dbReference type="Pfam" id="PF00356">
    <property type="entry name" value="LacI"/>
    <property type="match status" value="1"/>
</dbReference>
<dbReference type="SMART" id="SM00354">
    <property type="entry name" value="HTH_LACI"/>
    <property type="match status" value="1"/>
</dbReference>
<dbReference type="CDD" id="cd01392">
    <property type="entry name" value="HTH_LacI"/>
    <property type="match status" value="1"/>
</dbReference>
<dbReference type="Pfam" id="PF13377">
    <property type="entry name" value="Peripla_BP_3"/>
    <property type="match status" value="1"/>
</dbReference>
<evidence type="ECO:0000256" key="2">
    <source>
        <dbReference type="ARBA" id="ARBA00023125"/>
    </source>
</evidence>
<proteinExistence type="predicted"/>
<dbReference type="GO" id="GO:0000976">
    <property type="term" value="F:transcription cis-regulatory region binding"/>
    <property type="evidence" value="ECO:0007669"/>
    <property type="project" value="TreeGrafter"/>
</dbReference>
<protein>
    <submittedName>
        <fullName evidence="5">LacI family transcriptional regulator</fullName>
    </submittedName>
</protein>
<reference evidence="5 6" key="2">
    <citation type="submission" date="2019-05" db="EMBL/GenBank/DDBJ databases">
        <title>Glycomyces buryatensis sp. nov.</title>
        <authorList>
            <person name="Nikitina E."/>
        </authorList>
    </citation>
    <scope>NUCLEOTIDE SEQUENCE [LARGE SCALE GENOMIC DNA]</scope>
    <source>
        <strain evidence="5 6">18</strain>
    </source>
</reference>
<feature type="domain" description="HTH lacI-type" evidence="4">
    <location>
        <begin position="9"/>
        <end position="63"/>
    </location>
</feature>
<name>A0A4S8Q9E7_9ACTN</name>
<dbReference type="SUPFAM" id="SSF47413">
    <property type="entry name" value="lambda repressor-like DNA-binding domains"/>
    <property type="match status" value="1"/>
</dbReference>
<evidence type="ECO:0000256" key="3">
    <source>
        <dbReference type="ARBA" id="ARBA00023163"/>
    </source>
</evidence>
<dbReference type="Gene3D" id="3.40.50.2300">
    <property type="match status" value="2"/>
</dbReference>
<evidence type="ECO:0000313" key="6">
    <source>
        <dbReference type="Proteomes" id="UP000308760"/>
    </source>
</evidence>
<dbReference type="RefSeq" id="WP_136536440.1">
    <property type="nucleotide sequence ID" value="NZ_STGY01000071.1"/>
</dbReference>
<dbReference type="PANTHER" id="PTHR30146">
    <property type="entry name" value="LACI-RELATED TRANSCRIPTIONAL REPRESSOR"/>
    <property type="match status" value="1"/>
</dbReference>
<dbReference type="OrthoDB" id="3227375at2"/>
<dbReference type="PROSITE" id="PS50932">
    <property type="entry name" value="HTH_LACI_2"/>
    <property type="match status" value="1"/>
</dbReference>
<gene>
    <name evidence="5" type="ORF">FAB82_20600</name>
</gene>
<sequence length="341" mass="36834">MTEAAHGRVTIRAIADEAGVSVPTVSRVINGRSDVAPETRKRVENLLSERGYQPRRSTRVPSRARLVDLVFNELDSPWAVEIIRGVEDAAHSAGVGTVVSAVHRRRASTEQWLDNLRTRASDGVILVVSQLASPILEQLRHLRVPMVVLDPAGGPTMDSPTIGATNWAGGLAATEHLISLGHRRIGFIHGPKQVLCSRARFDGYRAALEGAGIPIDTSLIYHGDFYHQSGFDAATEMLDVADPPTAIFASSDQMAFGAYEAIRRRGLRIPEQVSVVGFDDLPESRWTSPPLTTVRQPLSEMGALAAKTVLDMAAGNEVESPRLELATAMVVRESTAAITLP</sequence>
<keyword evidence="2" id="KW-0238">DNA-binding</keyword>
<dbReference type="SUPFAM" id="SSF53822">
    <property type="entry name" value="Periplasmic binding protein-like I"/>
    <property type="match status" value="1"/>
</dbReference>
<dbReference type="Gene3D" id="1.10.260.40">
    <property type="entry name" value="lambda repressor-like DNA-binding domains"/>
    <property type="match status" value="1"/>
</dbReference>
<keyword evidence="1" id="KW-0805">Transcription regulation</keyword>
<dbReference type="AlphaFoldDB" id="A0A4S8Q9E7"/>
<dbReference type="InterPro" id="IPR028082">
    <property type="entry name" value="Peripla_BP_I"/>
</dbReference>
<dbReference type="GO" id="GO:0003700">
    <property type="term" value="F:DNA-binding transcription factor activity"/>
    <property type="evidence" value="ECO:0007669"/>
    <property type="project" value="TreeGrafter"/>
</dbReference>
<evidence type="ECO:0000259" key="4">
    <source>
        <dbReference type="PROSITE" id="PS50932"/>
    </source>
</evidence>
<keyword evidence="3" id="KW-0804">Transcription</keyword>
<keyword evidence="6" id="KW-1185">Reference proteome</keyword>
<dbReference type="Proteomes" id="UP000308760">
    <property type="component" value="Unassembled WGS sequence"/>
</dbReference>
<accession>A0A4S8Q9E7</accession>
<dbReference type="InterPro" id="IPR000843">
    <property type="entry name" value="HTH_LacI"/>
</dbReference>
<dbReference type="EMBL" id="STGY01000071">
    <property type="protein sequence ID" value="THV36964.1"/>
    <property type="molecule type" value="Genomic_DNA"/>
</dbReference>
<dbReference type="InterPro" id="IPR010982">
    <property type="entry name" value="Lambda_DNA-bd_dom_sf"/>
</dbReference>
<dbReference type="PANTHER" id="PTHR30146:SF153">
    <property type="entry name" value="LACTOSE OPERON REPRESSOR"/>
    <property type="match status" value="1"/>
</dbReference>
<dbReference type="CDD" id="cd06296">
    <property type="entry name" value="PBP1_CatR-like"/>
    <property type="match status" value="1"/>
</dbReference>
<evidence type="ECO:0000256" key="1">
    <source>
        <dbReference type="ARBA" id="ARBA00023015"/>
    </source>
</evidence>
<evidence type="ECO:0000313" key="5">
    <source>
        <dbReference type="EMBL" id="THV36964.1"/>
    </source>
</evidence>
<reference evidence="6" key="1">
    <citation type="submission" date="2019-04" db="EMBL/GenBank/DDBJ databases">
        <title>Nocardioides xinjiangensis sp. nov.</title>
        <authorList>
            <person name="Liu S."/>
        </authorList>
    </citation>
    <scope>NUCLEOTIDE SEQUENCE [LARGE SCALE GENOMIC DNA]</scope>
    <source>
        <strain evidence="6">18</strain>
    </source>
</reference>
<comment type="caution">
    <text evidence="5">The sequence shown here is derived from an EMBL/GenBank/DDBJ whole genome shotgun (WGS) entry which is preliminary data.</text>
</comment>